<accession>A0A0D3CNF1</accession>
<keyword evidence="1" id="KW-0732">Signal</keyword>
<evidence type="ECO:0000256" key="1">
    <source>
        <dbReference type="SAM" id="SignalP"/>
    </source>
</evidence>
<dbReference type="Gramene" id="Bo5g155260.1">
    <property type="protein sequence ID" value="Bo5g155260.1"/>
    <property type="gene ID" value="Bo5g155260"/>
</dbReference>
<proteinExistence type="predicted"/>
<evidence type="ECO:0008006" key="4">
    <source>
        <dbReference type="Google" id="ProtNLM"/>
    </source>
</evidence>
<dbReference type="Proteomes" id="UP000032141">
    <property type="component" value="Chromosome C5"/>
</dbReference>
<dbReference type="HOGENOM" id="CLU_1035656_0_0_1"/>
<name>A0A0D3CNF1_BRAOL</name>
<feature type="signal peptide" evidence="1">
    <location>
        <begin position="1"/>
        <end position="18"/>
    </location>
</feature>
<evidence type="ECO:0000313" key="3">
    <source>
        <dbReference type="Proteomes" id="UP000032141"/>
    </source>
</evidence>
<sequence>MFMVLALVSALVFLQSQAGNYCSLENINSIPGCFDALKLATGKDISKLTRACCRAVFSRRRSFRWRLESEKTDDMSEDDGKEVDGLCRNITYIPMDLQSNNVLKAATQIISETRRNLKRSQAIEAHPASFSQSKVVGGFSGNDNEDKWQVVMVQLVCFLVVSMRDTKNDMKLLIYTTLLSLVSALVFLQSEAGNYCPTENINSIPGCFDALKLASGKDYRRLTRDCCRAVFSVIPDTCFLLLFPGKAYPIKMFRNICLNVNYVSAASPF</sequence>
<feature type="chain" id="PRO_5002258933" description="Prolamin-like domain-containing protein" evidence="1">
    <location>
        <begin position="19"/>
        <end position="269"/>
    </location>
</feature>
<evidence type="ECO:0000313" key="2">
    <source>
        <dbReference type="EnsemblPlants" id="Bo5g155260.1"/>
    </source>
</evidence>
<dbReference type="EnsemblPlants" id="Bo5g155260.1">
    <property type="protein sequence ID" value="Bo5g155260.1"/>
    <property type="gene ID" value="Bo5g155260"/>
</dbReference>
<dbReference type="AlphaFoldDB" id="A0A0D3CNF1"/>
<protein>
    <recommendedName>
        <fullName evidence="4">Prolamin-like domain-containing protein</fullName>
    </recommendedName>
</protein>
<keyword evidence="3" id="KW-1185">Reference proteome</keyword>
<reference evidence="2 3" key="1">
    <citation type="journal article" date="2014" name="Genome Biol.">
        <title>Transcriptome and methylome profiling reveals relics of genome dominance in the mesopolyploid Brassica oleracea.</title>
        <authorList>
            <person name="Parkin I.A."/>
            <person name="Koh C."/>
            <person name="Tang H."/>
            <person name="Robinson S.J."/>
            <person name="Kagale S."/>
            <person name="Clarke W.E."/>
            <person name="Town C.D."/>
            <person name="Nixon J."/>
            <person name="Krishnakumar V."/>
            <person name="Bidwell S.L."/>
            <person name="Denoeud F."/>
            <person name="Belcram H."/>
            <person name="Links M.G."/>
            <person name="Just J."/>
            <person name="Clarke C."/>
            <person name="Bender T."/>
            <person name="Huebert T."/>
            <person name="Mason A.S."/>
            <person name="Pires J.C."/>
            <person name="Barker G."/>
            <person name="Moore J."/>
            <person name="Walley P.G."/>
            <person name="Manoli S."/>
            <person name="Batley J."/>
            <person name="Edwards D."/>
            <person name="Nelson M.N."/>
            <person name="Wang X."/>
            <person name="Paterson A.H."/>
            <person name="King G."/>
            <person name="Bancroft I."/>
            <person name="Chalhoub B."/>
            <person name="Sharpe A.G."/>
        </authorList>
    </citation>
    <scope>NUCLEOTIDE SEQUENCE</scope>
    <source>
        <strain evidence="2 3">cv. TO1000</strain>
    </source>
</reference>
<dbReference type="OMA" id="ACCRAVF"/>
<reference evidence="2" key="2">
    <citation type="submission" date="2015-03" db="UniProtKB">
        <authorList>
            <consortium name="EnsemblPlants"/>
        </authorList>
    </citation>
    <scope>IDENTIFICATION</scope>
</reference>
<organism evidence="2 3">
    <name type="scientific">Brassica oleracea var. oleracea</name>
    <dbReference type="NCBI Taxonomy" id="109376"/>
    <lineage>
        <taxon>Eukaryota</taxon>
        <taxon>Viridiplantae</taxon>
        <taxon>Streptophyta</taxon>
        <taxon>Embryophyta</taxon>
        <taxon>Tracheophyta</taxon>
        <taxon>Spermatophyta</taxon>
        <taxon>Magnoliopsida</taxon>
        <taxon>eudicotyledons</taxon>
        <taxon>Gunneridae</taxon>
        <taxon>Pentapetalae</taxon>
        <taxon>rosids</taxon>
        <taxon>malvids</taxon>
        <taxon>Brassicales</taxon>
        <taxon>Brassicaceae</taxon>
        <taxon>Brassiceae</taxon>
        <taxon>Brassica</taxon>
    </lineage>
</organism>